<evidence type="ECO:0000313" key="1">
    <source>
        <dbReference type="EMBL" id="MFC0862469.1"/>
    </source>
</evidence>
<sequence length="191" mass="20539">MSAHNLDPRAPWVISTHDLGRRPGSMRRLNLTLPAPADLAVGMIGVPKDADVELDLRLEAVMEGVLVTGTARAQLSGECSRCLEPLASEIEVDFQELYFYSADPAFPGGDAGGEDDLFLDGELLDLEPVFRDAVVLALPLSPVCGDACLGLCAECGIRLAEAGPDHRHEKIDSRWAALQGLEMDNEDDQEG</sequence>
<comment type="caution">
    <text evidence="1">The sequence shown here is derived from an EMBL/GenBank/DDBJ whole genome shotgun (WGS) entry which is preliminary data.</text>
</comment>
<dbReference type="InterPro" id="IPR003772">
    <property type="entry name" value="YceD"/>
</dbReference>
<dbReference type="PANTHER" id="PTHR34374">
    <property type="entry name" value="LARGE RIBOSOMAL RNA SUBUNIT ACCUMULATION PROTEIN YCED HOMOLOG 1, CHLOROPLASTIC"/>
    <property type="match status" value="1"/>
</dbReference>
<gene>
    <name evidence="1" type="ORF">ACFHYQ_09190</name>
</gene>
<protein>
    <submittedName>
        <fullName evidence="1">DUF177 domain-containing protein</fullName>
    </submittedName>
</protein>
<keyword evidence="2" id="KW-1185">Reference proteome</keyword>
<dbReference type="RefSeq" id="WP_394300679.1">
    <property type="nucleotide sequence ID" value="NZ_JBHMQT010000014.1"/>
</dbReference>
<proteinExistence type="predicted"/>
<name>A0ABV6U381_9ACTN</name>
<dbReference type="PANTHER" id="PTHR34374:SF1">
    <property type="entry name" value="LARGE RIBOSOMAL RNA SUBUNIT ACCUMULATION PROTEIN YCED HOMOLOG 1, CHLOROPLASTIC"/>
    <property type="match status" value="1"/>
</dbReference>
<dbReference type="Pfam" id="PF02620">
    <property type="entry name" value="YceD"/>
    <property type="match status" value="1"/>
</dbReference>
<organism evidence="1 2">
    <name type="scientific">Sphaerimonospora cavernae</name>
    <dbReference type="NCBI Taxonomy" id="1740611"/>
    <lineage>
        <taxon>Bacteria</taxon>
        <taxon>Bacillati</taxon>
        <taxon>Actinomycetota</taxon>
        <taxon>Actinomycetes</taxon>
        <taxon>Streptosporangiales</taxon>
        <taxon>Streptosporangiaceae</taxon>
        <taxon>Sphaerimonospora</taxon>
    </lineage>
</organism>
<accession>A0ABV6U381</accession>
<reference evidence="1 2" key="1">
    <citation type="submission" date="2024-09" db="EMBL/GenBank/DDBJ databases">
        <authorList>
            <person name="Sun Q."/>
            <person name="Mori K."/>
        </authorList>
    </citation>
    <scope>NUCLEOTIDE SEQUENCE [LARGE SCALE GENOMIC DNA]</scope>
    <source>
        <strain evidence="1 2">TBRC 1851</strain>
    </source>
</reference>
<dbReference type="EMBL" id="JBHMQT010000014">
    <property type="protein sequence ID" value="MFC0862469.1"/>
    <property type="molecule type" value="Genomic_DNA"/>
</dbReference>
<dbReference type="Proteomes" id="UP001589870">
    <property type="component" value="Unassembled WGS sequence"/>
</dbReference>
<evidence type="ECO:0000313" key="2">
    <source>
        <dbReference type="Proteomes" id="UP001589870"/>
    </source>
</evidence>